<dbReference type="PROSITE" id="PS50048">
    <property type="entry name" value="ZN2_CY6_FUNGAL_2"/>
    <property type="match status" value="1"/>
</dbReference>
<evidence type="ECO:0000256" key="4">
    <source>
        <dbReference type="SAM" id="MobiDB-lite"/>
    </source>
</evidence>
<accession>A0A4S4LEQ3</accession>
<feature type="region of interest" description="Disordered" evidence="4">
    <location>
        <begin position="814"/>
        <end position="926"/>
    </location>
</feature>
<feature type="compositionally biased region" description="Low complexity" evidence="4">
    <location>
        <begin position="902"/>
        <end position="919"/>
    </location>
</feature>
<dbReference type="InterPro" id="IPR036864">
    <property type="entry name" value="Zn2-C6_fun-type_DNA-bd_sf"/>
</dbReference>
<dbReference type="InterPro" id="IPR001138">
    <property type="entry name" value="Zn2Cys6_DnaBD"/>
</dbReference>
<gene>
    <name evidence="6" type="ORF">EW145_g1390</name>
</gene>
<feature type="domain" description="Zn(2)-C6 fungal-type" evidence="5">
    <location>
        <begin position="36"/>
        <end position="65"/>
    </location>
</feature>
<keyword evidence="2" id="KW-0479">Metal-binding</keyword>
<evidence type="ECO:0000259" key="5">
    <source>
        <dbReference type="PROSITE" id="PS50048"/>
    </source>
</evidence>
<dbReference type="InterPro" id="IPR007219">
    <property type="entry name" value="XnlR_reg_dom"/>
</dbReference>
<dbReference type="GO" id="GO:0005634">
    <property type="term" value="C:nucleus"/>
    <property type="evidence" value="ECO:0007669"/>
    <property type="project" value="UniProtKB-SubCell"/>
</dbReference>
<feature type="region of interest" description="Disordered" evidence="4">
    <location>
        <begin position="1"/>
        <end position="25"/>
    </location>
</feature>
<dbReference type="CDD" id="cd00067">
    <property type="entry name" value="GAL4"/>
    <property type="match status" value="1"/>
</dbReference>
<organism evidence="6 7">
    <name type="scientific">Phellinidium pouzarii</name>
    <dbReference type="NCBI Taxonomy" id="167371"/>
    <lineage>
        <taxon>Eukaryota</taxon>
        <taxon>Fungi</taxon>
        <taxon>Dikarya</taxon>
        <taxon>Basidiomycota</taxon>
        <taxon>Agaricomycotina</taxon>
        <taxon>Agaricomycetes</taxon>
        <taxon>Hymenochaetales</taxon>
        <taxon>Hymenochaetaceae</taxon>
        <taxon>Phellinidium</taxon>
    </lineage>
</organism>
<dbReference type="Pfam" id="PF04082">
    <property type="entry name" value="Fungal_trans"/>
    <property type="match status" value="1"/>
</dbReference>
<dbReference type="EMBL" id="SGPK01000038">
    <property type="protein sequence ID" value="THH10362.1"/>
    <property type="molecule type" value="Genomic_DNA"/>
</dbReference>
<dbReference type="AlphaFoldDB" id="A0A4S4LEQ3"/>
<feature type="region of interest" description="Disordered" evidence="4">
    <location>
        <begin position="687"/>
        <end position="715"/>
    </location>
</feature>
<dbReference type="Pfam" id="PF00172">
    <property type="entry name" value="Zn_clus"/>
    <property type="match status" value="1"/>
</dbReference>
<feature type="compositionally biased region" description="Polar residues" evidence="4">
    <location>
        <begin position="730"/>
        <end position="748"/>
    </location>
</feature>
<reference evidence="6 7" key="1">
    <citation type="submission" date="2019-02" db="EMBL/GenBank/DDBJ databases">
        <title>Genome sequencing of the rare red list fungi Phellinidium pouzarii.</title>
        <authorList>
            <person name="Buettner E."/>
            <person name="Kellner H."/>
        </authorList>
    </citation>
    <scope>NUCLEOTIDE SEQUENCE [LARGE SCALE GENOMIC DNA]</scope>
    <source>
        <strain evidence="6 7">DSM 108285</strain>
    </source>
</reference>
<evidence type="ECO:0000256" key="3">
    <source>
        <dbReference type="ARBA" id="ARBA00023242"/>
    </source>
</evidence>
<feature type="compositionally biased region" description="Basic and acidic residues" evidence="4">
    <location>
        <begin position="15"/>
        <end position="25"/>
    </location>
</feature>
<evidence type="ECO:0000256" key="1">
    <source>
        <dbReference type="ARBA" id="ARBA00004123"/>
    </source>
</evidence>
<keyword evidence="3" id="KW-0539">Nucleus</keyword>
<feature type="region of interest" description="Disordered" evidence="4">
    <location>
        <begin position="730"/>
        <end position="761"/>
    </location>
</feature>
<dbReference type="Gene3D" id="4.10.240.10">
    <property type="entry name" value="Zn(2)-C6 fungal-type DNA-binding domain"/>
    <property type="match status" value="1"/>
</dbReference>
<comment type="subcellular location">
    <subcellularLocation>
        <location evidence="1">Nucleus</location>
    </subcellularLocation>
</comment>
<feature type="compositionally biased region" description="Low complexity" evidence="4">
    <location>
        <begin position="688"/>
        <end position="715"/>
    </location>
</feature>
<dbReference type="GO" id="GO:0003677">
    <property type="term" value="F:DNA binding"/>
    <property type="evidence" value="ECO:0007669"/>
    <property type="project" value="InterPro"/>
</dbReference>
<dbReference type="Proteomes" id="UP000308199">
    <property type="component" value="Unassembled WGS sequence"/>
</dbReference>
<dbReference type="SMART" id="SM00906">
    <property type="entry name" value="Fungal_trans"/>
    <property type="match status" value="1"/>
</dbReference>
<dbReference type="OrthoDB" id="424974at2759"/>
<dbReference type="PANTHER" id="PTHR31001:SF56">
    <property type="entry name" value="ZN(2)-C6 FUNGAL-TYPE DOMAIN-CONTAINING PROTEIN"/>
    <property type="match status" value="1"/>
</dbReference>
<evidence type="ECO:0000313" key="6">
    <source>
        <dbReference type="EMBL" id="THH10362.1"/>
    </source>
</evidence>
<dbReference type="CDD" id="cd12148">
    <property type="entry name" value="fungal_TF_MHR"/>
    <property type="match status" value="1"/>
</dbReference>
<dbReference type="GO" id="GO:0008270">
    <property type="term" value="F:zinc ion binding"/>
    <property type="evidence" value="ECO:0007669"/>
    <property type="project" value="InterPro"/>
</dbReference>
<evidence type="ECO:0000256" key="2">
    <source>
        <dbReference type="ARBA" id="ARBA00022723"/>
    </source>
</evidence>
<dbReference type="PANTHER" id="PTHR31001">
    <property type="entry name" value="UNCHARACTERIZED TRANSCRIPTIONAL REGULATORY PROTEIN"/>
    <property type="match status" value="1"/>
</dbReference>
<dbReference type="GO" id="GO:0006351">
    <property type="term" value="P:DNA-templated transcription"/>
    <property type="evidence" value="ECO:0007669"/>
    <property type="project" value="InterPro"/>
</dbReference>
<dbReference type="SUPFAM" id="SSF57701">
    <property type="entry name" value="Zn2/Cys6 DNA-binding domain"/>
    <property type="match status" value="1"/>
</dbReference>
<sequence>MPVDRHHASHPSRRISTDDATRQREQELRRARGEIACVECQRLKLRCDRKVPCASCIRRNRAAMCPNGHAWSDQETRTLLSDTAQLHRKLSEMSQRIRQLEDALEISHSANSSSSHPLLREELLSIKRCIVPTTPAVIPEPEGEPEGEYVEALGTMSISDRGVSRFIGRSGGGESLLFLGNDSDQAQQKVFADESFPQLLSRRSDSWLLMPPNANKVEVLLLIEARMPPLARASSLCEAYLENFSWILRAVERPQIFEELLPFCYRNAGPGGAARIGCTIGATAAHELALLLMVFATGALADLTLAPYNDEAERYYQMALAALSVTQVLGAASLPVVQAVALMGAYNAHCGRNNTLDLAGSLFNVAANLAISMGLHRDVAKWNVSAETADRRRTAFWELFTNDCWHNLANGKPSSFVLKYCDCKYPEGNATVVGKNRQKETSHWMDRHTFSRQVYAVSELFCGVQPVRYAQVLDLDRKISEHITPPHLQIPPEGSSMEADGPLLIMQRMISSICTEGLLMYIHRGYFAKALLKHPQDPLLSPYAHSFLSAHRAALSLIKVVREHFAHFPNLVSRFWSLWSHAFSATVIIGSIVIKSRDPDMVRAALIELDLGVRLFEDAAQQADRAKRSLPTLIRLREKAHNSARALSNPHPVVADGRPVGEAEDELLIFTGKDRLIKPKVEPTEIPLSALSTPDSSGSTSTTSSSRAPTLPPLAESSSAKYSFIARAPTTLNSGTPQNQNQSQQDYSHGSPGDLALLADTDGDEGTLAMSLDLPGAFDAWSAWSDQEALLINYLSSGADFNLAQSAAFAGEPDPGAFMWSDMSNSNSPDTQTAGQAQSQPQGLNGSGPDGTLAQSQQQQQLADAEGTIGSGTGTDDVGYASLFPGLDVQEPSPFVHGSGDSMSFSPPSQAQSQFPPQSGAWEMYF</sequence>
<proteinExistence type="predicted"/>
<protein>
    <recommendedName>
        <fullName evidence="5">Zn(2)-C6 fungal-type domain-containing protein</fullName>
    </recommendedName>
</protein>
<dbReference type="GO" id="GO:0000981">
    <property type="term" value="F:DNA-binding transcription factor activity, RNA polymerase II-specific"/>
    <property type="evidence" value="ECO:0007669"/>
    <property type="project" value="InterPro"/>
</dbReference>
<comment type="caution">
    <text evidence="6">The sequence shown here is derived from an EMBL/GenBank/DDBJ whole genome shotgun (WGS) entry which is preliminary data.</text>
</comment>
<name>A0A4S4LEQ3_9AGAM</name>
<keyword evidence="7" id="KW-1185">Reference proteome</keyword>
<feature type="compositionally biased region" description="Polar residues" evidence="4">
    <location>
        <begin position="822"/>
        <end position="844"/>
    </location>
</feature>
<dbReference type="InterPro" id="IPR050613">
    <property type="entry name" value="Sec_Metabolite_Reg"/>
</dbReference>
<evidence type="ECO:0000313" key="7">
    <source>
        <dbReference type="Proteomes" id="UP000308199"/>
    </source>
</evidence>